<dbReference type="CDD" id="cd12912">
    <property type="entry name" value="PDC2_MCP_like"/>
    <property type="match status" value="1"/>
</dbReference>
<dbReference type="PRINTS" id="PR00344">
    <property type="entry name" value="BCTRLSENSOR"/>
</dbReference>
<dbReference type="Pfam" id="PF06580">
    <property type="entry name" value="His_kinase"/>
    <property type="match status" value="1"/>
</dbReference>
<dbReference type="CDD" id="cd06225">
    <property type="entry name" value="HAMP"/>
    <property type="match status" value="1"/>
</dbReference>
<feature type="domain" description="Histidine kinase" evidence="15">
    <location>
        <begin position="482"/>
        <end position="592"/>
    </location>
</feature>
<evidence type="ECO:0000256" key="5">
    <source>
        <dbReference type="ARBA" id="ARBA00022553"/>
    </source>
</evidence>
<evidence type="ECO:0000256" key="4">
    <source>
        <dbReference type="ARBA" id="ARBA00022475"/>
    </source>
</evidence>
<comment type="subcellular location">
    <subcellularLocation>
        <location evidence="2">Cell membrane</location>
        <topology evidence="2">Multi-pass membrane protein</topology>
    </subcellularLocation>
</comment>
<dbReference type="RefSeq" id="WP_045669308.1">
    <property type="nucleotide sequence ID" value="NZ_CP011058.1"/>
</dbReference>
<keyword evidence="5" id="KW-0597">Phosphoprotein</keyword>
<dbReference type="PROSITE" id="PS50109">
    <property type="entry name" value="HIS_KIN"/>
    <property type="match status" value="1"/>
</dbReference>
<reference evidence="17 18" key="1">
    <citation type="journal article" date="2015" name="J. Biotechnol.">
        <title>Complete genome sequence of Paenibacillus beijingensis 7188(T) (=DSM 24997(T)), a novel rhizobacterium from jujube garden soil.</title>
        <authorList>
            <person name="Kwak Y."/>
            <person name="Shin J.H."/>
        </authorList>
    </citation>
    <scope>NUCLEOTIDE SEQUENCE [LARGE SCALE GENOMIC DNA]</scope>
    <source>
        <strain evidence="17 18">DSM 24997</strain>
    </source>
</reference>
<accession>A0A0D5NG33</accession>
<evidence type="ECO:0000313" key="18">
    <source>
        <dbReference type="Proteomes" id="UP000032633"/>
    </source>
</evidence>
<dbReference type="SMART" id="SM00387">
    <property type="entry name" value="HATPase_c"/>
    <property type="match status" value="1"/>
</dbReference>
<dbReference type="GO" id="GO:0005886">
    <property type="term" value="C:plasma membrane"/>
    <property type="evidence" value="ECO:0007669"/>
    <property type="project" value="UniProtKB-SubCell"/>
</dbReference>
<dbReference type="InterPro" id="IPR010559">
    <property type="entry name" value="Sig_transdc_His_kin_internal"/>
</dbReference>
<evidence type="ECO:0000256" key="6">
    <source>
        <dbReference type="ARBA" id="ARBA00022679"/>
    </source>
</evidence>
<dbReference type="PANTHER" id="PTHR34220:SF7">
    <property type="entry name" value="SENSOR HISTIDINE KINASE YPDA"/>
    <property type="match status" value="1"/>
</dbReference>
<dbReference type="Gene3D" id="3.30.450.20">
    <property type="entry name" value="PAS domain"/>
    <property type="match status" value="1"/>
</dbReference>
<dbReference type="InterPro" id="IPR003660">
    <property type="entry name" value="HAMP_dom"/>
</dbReference>
<dbReference type="PROSITE" id="PS50885">
    <property type="entry name" value="HAMP"/>
    <property type="match status" value="1"/>
</dbReference>
<evidence type="ECO:0000256" key="3">
    <source>
        <dbReference type="ARBA" id="ARBA00012438"/>
    </source>
</evidence>
<dbReference type="Pfam" id="PF02743">
    <property type="entry name" value="dCache_1"/>
    <property type="match status" value="1"/>
</dbReference>
<dbReference type="Gene3D" id="3.30.565.10">
    <property type="entry name" value="Histidine kinase-like ATPase, C-terminal domain"/>
    <property type="match status" value="1"/>
</dbReference>
<dbReference type="STRING" id="1126833.VN24_03665"/>
<evidence type="ECO:0000259" key="15">
    <source>
        <dbReference type="PROSITE" id="PS50109"/>
    </source>
</evidence>
<keyword evidence="18" id="KW-1185">Reference proteome</keyword>
<dbReference type="OrthoDB" id="9776552at2"/>
<dbReference type="InterPro" id="IPR036890">
    <property type="entry name" value="HATPase_C_sf"/>
</dbReference>
<evidence type="ECO:0000256" key="12">
    <source>
        <dbReference type="ARBA" id="ARBA00023012"/>
    </source>
</evidence>
<protein>
    <recommendedName>
        <fullName evidence="3">histidine kinase</fullName>
        <ecNumber evidence="3">2.7.13.3</ecNumber>
    </recommendedName>
</protein>
<evidence type="ECO:0000256" key="7">
    <source>
        <dbReference type="ARBA" id="ARBA00022692"/>
    </source>
</evidence>
<evidence type="ECO:0000259" key="16">
    <source>
        <dbReference type="PROSITE" id="PS50885"/>
    </source>
</evidence>
<dbReference type="Pfam" id="PF02518">
    <property type="entry name" value="HATPase_c"/>
    <property type="match status" value="1"/>
</dbReference>
<evidence type="ECO:0000256" key="8">
    <source>
        <dbReference type="ARBA" id="ARBA00022741"/>
    </source>
</evidence>
<dbReference type="SUPFAM" id="SSF55874">
    <property type="entry name" value="ATPase domain of HSP90 chaperone/DNA topoisomerase II/histidine kinase"/>
    <property type="match status" value="1"/>
</dbReference>
<dbReference type="PATRIC" id="fig|1126833.4.peg.793"/>
<dbReference type="GO" id="GO:0000155">
    <property type="term" value="F:phosphorelay sensor kinase activity"/>
    <property type="evidence" value="ECO:0007669"/>
    <property type="project" value="InterPro"/>
</dbReference>
<sequence>MFYSLRSRLMLAFSILLIIPFVALVYLLSEQSAKLIQQSIETSTSQTVDQFASHVSTLLTQVEDVGTQVMSNRVTQDWLTVHMNKDSRVGELLLAKQRLREYFSSYAVNNSNGISMSVFTDDAGGIWTQDRSYVDSKWYKQFKAEDRRWTEAHLDSDQADESMRTHTINSFILPLVQLQSLKTVGLVKINYDTSLLQGAIDKIRIGSTGKVFLLTANGSSVLNQDLGGQRGVLQSGLTQLNAQPKLDESGFFSIRQNREDYLLFYRKLPLQDWVILGEVPEGELYEQISRTRQTMLLVSFLLLLLVIAVAFWLSAGITKPLSAMAKAMRHVKNGEFERALKLMPKARSGHSEVGYVTGFFEQMVHRLKYLIQTEFEANLRRKNAEYKALLLQINPHFFNNSLEIISGLAALKRGDLVMDATEALGKMMRYSLNLHTDRVKVSEELDYIRDYLFILKLRHEDRLIVNMEEDPAADGLFISKFILQPLVENAVKYSLEKGAVAEVTIASRVEEERLLLSVKDNGIGMSPGLTADLMAETRQSDVTDILSSEGNSIGLRNVLSRCRLSYGSRFQLILNSEPDKGTEITLQLPLIRR</sequence>
<evidence type="ECO:0000256" key="11">
    <source>
        <dbReference type="ARBA" id="ARBA00022989"/>
    </source>
</evidence>
<keyword evidence="6" id="KW-0808">Transferase</keyword>
<evidence type="ECO:0000256" key="2">
    <source>
        <dbReference type="ARBA" id="ARBA00004651"/>
    </source>
</evidence>
<dbReference type="InterPro" id="IPR050640">
    <property type="entry name" value="Bact_2-comp_sensor_kinase"/>
</dbReference>
<evidence type="ECO:0000256" key="10">
    <source>
        <dbReference type="ARBA" id="ARBA00022840"/>
    </source>
</evidence>
<keyword evidence="8" id="KW-0547">Nucleotide-binding</keyword>
<keyword evidence="13 14" id="KW-0472">Membrane</keyword>
<dbReference type="PANTHER" id="PTHR34220">
    <property type="entry name" value="SENSOR HISTIDINE KINASE YPDA"/>
    <property type="match status" value="1"/>
</dbReference>
<evidence type="ECO:0000256" key="14">
    <source>
        <dbReference type="SAM" id="Phobius"/>
    </source>
</evidence>
<dbReference type="GO" id="GO:0005524">
    <property type="term" value="F:ATP binding"/>
    <property type="evidence" value="ECO:0007669"/>
    <property type="project" value="UniProtKB-KW"/>
</dbReference>
<reference evidence="18" key="2">
    <citation type="submission" date="2015-03" db="EMBL/GenBank/DDBJ databases">
        <title>Genome sequence of Paenibacillus beijingensis strain DSM 24997T.</title>
        <authorList>
            <person name="Kwak Y."/>
            <person name="Shin J.-H."/>
        </authorList>
    </citation>
    <scope>NUCLEOTIDE SEQUENCE [LARGE SCALE GENOMIC DNA]</scope>
    <source>
        <strain evidence="18">DSM 24997</strain>
    </source>
</reference>
<dbReference type="KEGG" id="pbj:VN24_03665"/>
<keyword evidence="10" id="KW-0067">ATP-binding</keyword>
<feature type="domain" description="HAMP" evidence="16">
    <location>
        <begin position="315"/>
        <end position="372"/>
    </location>
</feature>
<dbReference type="HOGENOM" id="CLU_020473_6_1_9"/>
<keyword evidence="11 14" id="KW-1133">Transmembrane helix</keyword>
<feature type="transmembrane region" description="Helical" evidence="14">
    <location>
        <begin position="9"/>
        <end position="28"/>
    </location>
</feature>
<dbReference type="Gene3D" id="6.10.340.10">
    <property type="match status" value="1"/>
</dbReference>
<dbReference type="EMBL" id="CP011058">
    <property type="protein sequence ID" value="AJY73873.1"/>
    <property type="molecule type" value="Genomic_DNA"/>
</dbReference>
<keyword evidence="7 14" id="KW-0812">Transmembrane</keyword>
<organism evidence="17 18">
    <name type="scientific">Paenibacillus beijingensis</name>
    <dbReference type="NCBI Taxonomy" id="1126833"/>
    <lineage>
        <taxon>Bacteria</taxon>
        <taxon>Bacillati</taxon>
        <taxon>Bacillota</taxon>
        <taxon>Bacilli</taxon>
        <taxon>Bacillales</taxon>
        <taxon>Paenibacillaceae</taxon>
        <taxon>Paenibacillus</taxon>
    </lineage>
</organism>
<keyword evidence="4" id="KW-1003">Cell membrane</keyword>
<dbReference type="EC" id="2.7.13.3" evidence="3"/>
<gene>
    <name evidence="17" type="ORF">VN24_03665</name>
</gene>
<evidence type="ECO:0000256" key="1">
    <source>
        <dbReference type="ARBA" id="ARBA00000085"/>
    </source>
</evidence>
<comment type="catalytic activity">
    <reaction evidence="1">
        <text>ATP + protein L-histidine = ADP + protein N-phospho-L-histidine.</text>
        <dbReference type="EC" id="2.7.13.3"/>
    </reaction>
</comment>
<feature type="transmembrane region" description="Helical" evidence="14">
    <location>
        <begin position="295"/>
        <end position="318"/>
    </location>
</feature>
<name>A0A0D5NG33_9BACL</name>
<evidence type="ECO:0000256" key="13">
    <source>
        <dbReference type="ARBA" id="ARBA00023136"/>
    </source>
</evidence>
<keyword evidence="9 17" id="KW-0418">Kinase</keyword>
<dbReference type="InterPro" id="IPR004358">
    <property type="entry name" value="Sig_transdc_His_kin-like_C"/>
</dbReference>
<dbReference type="InterPro" id="IPR033479">
    <property type="entry name" value="dCache_1"/>
</dbReference>
<evidence type="ECO:0000256" key="9">
    <source>
        <dbReference type="ARBA" id="ARBA00022777"/>
    </source>
</evidence>
<dbReference type="InterPro" id="IPR005467">
    <property type="entry name" value="His_kinase_dom"/>
</dbReference>
<dbReference type="InterPro" id="IPR003594">
    <property type="entry name" value="HATPase_dom"/>
</dbReference>
<dbReference type="AlphaFoldDB" id="A0A0D5NG33"/>
<keyword evidence="12" id="KW-0902">Two-component regulatory system</keyword>
<proteinExistence type="predicted"/>
<dbReference type="Proteomes" id="UP000032633">
    <property type="component" value="Chromosome"/>
</dbReference>
<evidence type="ECO:0000313" key="17">
    <source>
        <dbReference type="EMBL" id="AJY73873.1"/>
    </source>
</evidence>